<proteinExistence type="predicted"/>
<gene>
    <name evidence="2" type="ORF">NDU88_005202</name>
</gene>
<evidence type="ECO:0000313" key="3">
    <source>
        <dbReference type="Proteomes" id="UP001066276"/>
    </source>
</evidence>
<keyword evidence="3" id="KW-1185">Reference proteome</keyword>
<accession>A0AAV7MVQ0</accession>
<dbReference type="Proteomes" id="UP001066276">
    <property type="component" value="Chromosome 9"/>
</dbReference>
<sequence length="139" mass="14836">MRVRLGCSKLQAPIRQLLRVGGHLSSRPVHVGPIAPPGKIFFRPRGLQPQGCVPLFFPLLCPTRAAGAQRRAPGPGTPAVFRRAGRRVSRRRPRPSSTWPRTAAAPPGTPRGKSTSRRDPRGLGGSGSATSGRDPRSSP</sequence>
<reference evidence="2" key="1">
    <citation type="journal article" date="2022" name="bioRxiv">
        <title>Sequencing and chromosome-scale assembly of the giantPleurodeles waltlgenome.</title>
        <authorList>
            <person name="Brown T."/>
            <person name="Elewa A."/>
            <person name="Iarovenko S."/>
            <person name="Subramanian E."/>
            <person name="Araus A.J."/>
            <person name="Petzold A."/>
            <person name="Susuki M."/>
            <person name="Suzuki K.-i.T."/>
            <person name="Hayashi T."/>
            <person name="Toyoda A."/>
            <person name="Oliveira C."/>
            <person name="Osipova E."/>
            <person name="Leigh N.D."/>
            <person name="Simon A."/>
            <person name="Yun M.H."/>
        </authorList>
    </citation>
    <scope>NUCLEOTIDE SEQUENCE</scope>
    <source>
        <strain evidence="2">20211129_DDA</strain>
        <tissue evidence="2">Liver</tissue>
    </source>
</reference>
<evidence type="ECO:0000313" key="2">
    <source>
        <dbReference type="EMBL" id="KAJ1107813.1"/>
    </source>
</evidence>
<dbReference type="EMBL" id="JANPWB010000013">
    <property type="protein sequence ID" value="KAJ1107813.1"/>
    <property type="molecule type" value="Genomic_DNA"/>
</dbReference>
<protein>
    <submittedName>
        <fullName evidence="2">Uncharacterized protein</fullName>
    </submittedName>
</protein>
<comment type="caution">
    <text evidence="2">The sequence shown here is derived from an EMBL/GenBank/DDBJ whole genome shotgun (WGS) entry which is preliminary data.</text>
</comment>
<feature type="compositionally biased region" description="Low complexity" evidence="1">
    <location>
        <begin position="95"/>
        <end position="112"/>
    </location>
</feature>
<organism evidence="2 3">
    <name type="scientific">Pleurodeles waltl</name>
    <name type="common">Iberian ribbed newt</name>
    <dbReference type="NCBI Taxonomy" id="8319"/>
    <lineage>
        <taxon>Eukaryota</taxon>
        <taxon>Metazoa</taxon>
        <taxon>Chordata</taxon>
        <taxon>Craniata</taxon>
        <taxon>Vertebrata</taxon>
        <taxon>Euteleostomi</taxon>
        <taxon>Amphibia</taxon>
        <taxon>Batrachia</taxon>
        <taxon>Caudata</taxon>
        <taxon>Salamandroidea</taxon>
        <taxon>Salamandridae</taxon>
        <taxon>Pleurodelinae</taxon>
        <taxon>Pleurodeles</taxon>
    </lineage>
</organism>
<feature type="compositionally biased region" description="Low complexity" evidence="1">
    <location>
        <begin position="66"/>
        <end position="79"/>
    </location>
</feature>
<dbReference type="AlphaFoldDB" id="A0AAV7MVQ0"/>
<feature type="compositionally biased region" description="Basic residues" evidence="1">
    <location>
        <begin position="83"/>
        <end position="94"/>
    </location>
</feature>
<feature type="region of interest" description="Disordered" evidence="1">
    <location>
        <begin position="66"/>
        <end position="139"/>
    </location>
</feature>
<evidence type="ECO:0000256" key="1">
    <source>
        <dbReference type="SAM" id="MobiDB-lite"/>
    </source>
</evidence>
<name>A0AAV7MVQ0_PLEWA</name>